<evidence type="ECO:0000313" key="2">
    <source>
        <dbReference type="EMBL" id="THG21852.1"/>
    </source>
</evidence>
<evidence type="ECO:0000313" key="3">
    <source>
        <dbReference type="Proteomes" id="UP000306102"/>
    </source>
</evidence>
<comment type="caution">
    <text evidence="2">The sequence shown here is derived from an EMBL/GenBank/DDBJ whole genome shotgun (WGS) entry which is preliminary data.</text>
</comment>
<feature type="transmembrane region" description="Helical" evidence="1">
    <location>
        <begin position="12"/>
        <end position="30"/>
    </location>
</feature>
<accession>A0A4S4EYJ4</accession>
<dbReference type="Proteomes" id="UP000306102">
    <property type="component" value="Unassembled WGS sequence"/>
</dbReference>
<organism evidence="2 3">
    <name type="scientific">Camellia sinensis var. sinensis</name>
    <name type="common">China tea</name>
    <dbReference type="NCBI Taxonomy" id="542762"/>
    <lineage>
        <taxon>Eukaryota</taxon>
        <taxon>Viridiplantae</taxon>
        <taxon>Streptophyta</taxon>
        <taxon>Embryophyta</taxon>
        <taxon>Tracheophyta</taxon>
        <taxon>Spermatophyta</taxon>
        <taxon>Magnoliopsida</taxon>
        <taxon>eudicotyledons</taxon>
        <taxon>Gunneridae</taxon>
        <taxon>Pentapetalae</taxon>
        <taxon>asterids</taxon>
        <taxon>Ericales</taxon>
        <taxon>Theaceae</taxon>
        <taxon>Camellia</taxon>
    </lineage>
</organism>
<keyword evidence="1" id="KW-0472">Membrane</keyword>
<keyword evidence="1" id="KW-1133">Transmembrane helix</keyword>
<name>A0A4S4EYJ4_CAMSN</name>
<dbReference type="AlphaFoldDB" id="A0A4S4EYJ4"/>
<evidence type="ECO:0000256" key="1">
    <source>
        <dbReference type="SAM" id="Phobius"/>
    </source>
</evidence>
<keyword evidence="1" id="KW-0812">Transmembrane</keyword>
<dbReference type="STRING" id="542762.A0A4S4EYJ4"/>
<reference evidence="2 3" key="1">
    <citation type="journal article" date="2018" name="Proc. Natl. Acad. Sci. U.S.A.">
        <title>Draft genome sequence of Camellia sinensis var. sinensis provides insights into the evolution of the tea genome and tea quality.</title>
        <authorList>
            <person name="Wei C."/>
            <person name="Yang H."/>
            <person name="Wang S."/>
            <person name="Zhao J."/>
            <person name="Liu C."/>
            <person name="Gao L."/>
            <person name="Xia E."/>
            <person name="Lu Y."/>
            <person name="Tai Y."/>
            <person name="She G."/>
            <person name="Sun J."/>
            <person name="Cao H."/>
            <person name="Tong W."/>
            <person name="Gao Q."/>
            <person name="Li Y."/>
            <person name="Deng W."/>
            <person name="Jiang X."/>
            <person name="Wang W."/>
            <person name="Chen Q."/>
            <person name="Zhang S."/>
            <person name="Li H."/>
            <person name="Wu J."/>
            <person name="Wang P."/>
            <person name="Li P."/>
            <person name="Shi C."/>
            <person name="Zheng F."/>
            <person name="Jian J."/>
            <person name="Huang B."/>
            <person name="Shan D."/>
            <person name="Shi M."/>
            <person name="Fang C."/>
            <person name="Yue Y."/>
            <person name="Li F."/>
            <person name="Li D."/>
            <person name="Wei S."/>
            <person name="Han B."/>
            <person name="Jiang C."/>
            <person name="Yin Y."/>
            <person name="Xia T."/>
            <person name="Zhang Z."/>
            <person name="Bennetzen J.L."/>
            <person name="Zhao S."/>
            <person name="Wan X."/>
        </authorList>
    </citation>
    <scope>NUCLEOTIDE SEQUENCE [LARGE SCALE GENOMIC DNA]</scope>
    <source>
        <strain evidence="3">cv. Shuchazao</strain>
        <tissue evidence="2">Leaf</tissue>
    </source>
</reference>
<protein>
    <submittedName>
        <fullName evidence="2">Uncharacterized protein</fullName>
    </submittedName>
</protein>
<dbReference type="EMBL" id="SDRB02001184">
    <property type="protein sequence ID" value="THG21852.1"/>
    <property type="molecule type" value="Genomic_DNA"/>
</dbReference>
<sequence>MATIFNSYSGFYLLAFFCFIQLSVLNYPIAAQTSDSSFGGGGFTAELIHRDSPLSPLYHPSTNKLNRLVNSFCRSFSRASHLKQTLKSSTDGIQPKLFTLVESTSRSYPLELHLFHCSGLWIQVAILLGHNASLELSVSSKIYRTSIPSIHQHTKSYRVGHNFVSSWGVLIPPLVPAGIAFASIAHTTETILSVSVTLLLKHSPSNHRLMDGQFRSPSWSSGVDIMMRARSTRQLLV</sequence>
<proteinExistence type="predicted"/>
<gene>
    <name evidence="2" type="ORF">TEA_015318</name>
</gene>
<keyword evidence="3" id="KW-1185">Reference proteome</keyword>